<dbReference type="EMBL" id="JACTNZ010000012">
    <property type="protein sequence ID" value="KAG5523590.1"/>
    <property type="molecule type" value="Genomic_DNA"/>
</dbReference>
<dbReference type="AlphaFoldDB" id="A0AAV6IAE3"/>
<accession>A0AAV6IAE3</accession>
<evidence type="ECO:0000313" key="6">
    <source>
        <dbReference type="EMBL" id="KAG5523590.1"/>
    </source>
</evidence>
<sequence length="141" mass="16601">MTIVASEIVAYMIDRGTGYRIYNASPLFLEKYSDMLPTWDVHEWFYLLVIMAFLGRCDDSIWVLLKSGSHVWPVRIVDNVFANGWPKFVREHAWSPKLTIVFGSERKWIFEVFVLDENHEQIVYPWTITGRALHNWHLTPG</sequence>
<organism evidence="6 7">
    <name type="scientific">Rhododendron griersonianum</name>
    <dbReference type="NCBI Taxonomy" id="479676"/>
    <lineage>
        <taxon>Eukaryota</taxon>
        <taxon>Viridiplantae</taxon>
        <taxon>Streptophyta</taxon>
        <taxon>Embryophyta</taxon>
        <taxon>Tracheophyta</taxon>
        <taxon>Spermatophyta</taxon>
        <taxon>Magnoliopsida</taxon>
        <taxon>eudicotyledons</taxon>
        <taxon>Gunneridae</taxon>
        <taxon>Pentapetalae</taxon>
        <taxon>asterids</taxon>
        <taxon>Ericales</taxon>
        <taxon>Ericaceae</taxon>
        <taxon>Ericoideae</taxon>
        <taxon>Rhodoreae</taxon>
        <taxon>Rhododendron</taxon>
    </lineage>
</organism>
<dbReference type="GO" id="GO:0005634">
    <property type="term" value="C:nucleus"/>
    <property type="evidence" value="ECO:0007669"/>
    <property type="project" value="UniProtKB-SubCell"/>
</dbReference>
<keyword evidence="3" id="KW-0238">DNA-binding</keyword>
<keyword evidence="2" id="KW-0805">Transcription regulation</keyword>
<evidence type="ECO:0000313" key="7">
    <source>
        <dbReference type="Proteomes" id="UP000823749"/>
    </source>
</evidence>
<keyword evidence="5" id="KW-0539">Nucleus</keyword>
<evidence type="ECO:0000256" key="1">
    <source>
        <dbReference type="ARBA" id="ARBA00004123"/>
    </source>
</evidence>
<protein>
    <submittedName>
        <fullName evidence="6">Uncharacterized protein</fullName>
    </submittedName>
</protein>
<gene>
    <name evidence="6" type="ORF">RHGRI_035403</name>
</gene>
<comment type="subcellular location">
    <subcellularLocation>
        <location evidence="1">Nucleus</location>
    </subcellularLocation>
</comment>
<name>A0AAV6IAE3_9ERIC</name>
<dbReference type="GO" id="GO:0003677">
    <property type="term" value="F:DNA binding"/>
    <property type="evidence" value="ECO:0007669"/>
    <property type="project" value="UniProtKB-KW"/>
</dbReference>
<keyword evidence="4" id="KW-0804">Transcription</keyword>
<keyword evidence="7" id="KW-1185">Reference proteome</keyword>
<evidence type="ECO:0000256" key="3">
    <source>
        <dbReference type="ARBA" id="ARBA00023125"/>
    </source>
</evidence>
<evidence type="ECO:0000256" key="4">
    <source>
        <dbReference type="ARBA" id="ARBA00023163"/>
    </source>
</evidence>
<reference evidence="6" key="1">
    <citation type="submission" date="2020-08" db="EMBL/GenBank/DDBJ databases">
        <title>Plant Genome Project.</title>
        <authorList>
            <person name="Zhang R.-G."/>
        </authorList>
    </citation>
    <scope>NUCLEOTIDE SEQUENCE</scope>
    <source>
        <strain evidence="6">WSP0</strain>
        <tissue evidence="6">Leaf</tissue>
    </source>
</reference>
<evidence type="ECO:0000256" key="5">
    <source>
        <dbReference type="ARBA" id="ARBA00023242"/>
    </source>
</evidence>
<comment type="caution">
    <text evidence="6">The sequence shown here is derived from an EMBL/GenBank/DDBJ whole genome shotgun (WGS) entry which is preliminary data.</text>
</comment>
<dbReference type="SUPFAM" id="SSF101936">
    <property type="entry name" value="DNA-binding pseudobarrel domain"/>
    <property type="match status" value="1"/>
</dbReference>
<proteinExistence type="predicted"/>
<dbReference type="InterPro" id="IPR015300">
    <property type="entry name" value="DNA-bd_pseudobarrel_sf"/>
</dbReference>
<dbReference type="Proteomes" id="UP000823749">
    <property type="component" value="Chromosome 12"/>
</dbReference>
<evidence type="ECO:0000256" key="2">
    <source>
        <dbReference type="ARBA" id="ARBA00023015"/>
    </source>
</evidence>